<dbReference type="Pfam" id="PF00512">
    <property type="entry name" value="HisKA"/>
    <property type="match status" value="1"/>
</dbReference>
<evidence type="ECO:0000313" key="15">
    <source>
        <dbReference type="Proteomes" id="UP000316252"/>
    </source>
</evidence>
<dbReference type="SMART" id="SM00388">
    <property type="entry name" value="HisKA"/>
    <property type="match status" value="1"/>
</dbReference>
<evidence type="ECO:0000256" key="7">
    <source>
        <dbReference type="ARBA" id="ARBA00022777"/>
    </source>
</evidence>
<dbReference type="EC" id="2.7.13.3" evidence="3"/>
<keyword evidence="10 11" id="KW-0472">Membrane</keyword>
<keyword evidence="8 11" id="KW-1133">Transmembrane helix</keyword>
<evidence type="ECO:0000256" key="3">
    <source>
        <dbReference type="ARBA" id="ARBA00012438"/>
    </source>
</evidence>
<dbReference type="InterPro" id="IPR004358">
    <property type="entry name" value="Sig_transdc_His_kin-like_C"/>
</dbReference>
<keyword evidence="7 14" id="KW-0418">Kinase</keyword>
<feature type="domain" description="Histidine kinase" evidence="12">
    <location>
        <begin position="228"/>
        <end position="444"/>
    </location>
</feature>
<organism evidence="14 15">
    <name type="scientific">Schumannella soli</name>
    <dbReference type="NCBI Taxonomy" id="2590779"/>
    <lineage>
        <taxon>Bacteria</taxon>
        <taxon>Bacillati</taxon>
        <taxon>Actinomycetota</taxon>
        <taxon>Actinomycetes</taxon>
        <taxon>Micrococcales</taxon>
        <taxon>Microbacteriaceae</taxon>
        <taxon>Schumannella</taxon>
    </lineage>
</organism>
<reference evidence="14 15" key="1">
    <citation type="submission" date="2019-06" db="EMBL/GenBank/DDBJ databases">
        <authorList>
            <person name="Li F."/>
        </authorList>
    </citation>
    <scope>NUCLEOTIDE SEQUENCE [LARGE SCALE GENOMIC DNA]</scope>
    <source>
        <strain evidence="14 15">10F1D-1</strain>
    </source>
</reference>
<dbReference type="SMART" id="SM00387">
    <property type="entry name" value="HATPase_c"/>
    <property type="match status" value="1"/>
</dbReference>
<feature type="transmembrane region" description="Helical" evidence="11">
    <location>
        <begin position="149"/>
        <end position="169"/>
    </location>
</feature>
<evidence type="ECO:0000256" key="11">
    <source>
        <dbReference type="SAM" id="Phobius"/>
    </source>
</evidence>
<evidence type="ECO:0000256" key="4">
    <source>
        <dbReference type="ARBA" id="ARBA00022553"/>
    </source>
</evidence>
<dbReference type="PROSITE" id="PS50885">
    <property type="entry name" value="HAMP"/>
    <property type="match status" value="1"/>
</dbReference>
<dbReference type="SUPFAM" id="SSF55874">
    <property type="entry name" value="ATPase domain of HSP90 chaperone/DNA topoisomerase II/histidine kinase"/>
    <property type="match status" value="1"/>
</dbReference>
<gene>
    <name evidence="14" type="ORF">FJ657_16345</name>
</gene>
<comment type="catalytic activity">
    <reaction evidence="1">
        <text>ATP + protein L-histidine = ADP + protein N-phospho-L-histidine.</text>
        <dbReference type="EC" id="2.7.13.3"/>
    </reaction>
</comment>
<keyword evidence="5" id="KW-0808">Transferase</keyword>
<evidence type="ECO:0000256" key="10">
    <source>
        <dbReference type="ARBA" id="ARBA00023136"/>
    </source>
</evidence>
<dbReference type="InterPro" id="IPR036097">
    <property type="entry name" value="HisK_dim/P_sf"/>
</dbReference>
<dbReference type="Gene3D" id="1.10.287.130">
    <property type="match status" value="1"/>
</dbReference>
<dbReference type="Gene3D" id="6.10.340.10">
    <property type="match status" value="1"/>
</dbReference>
<dbReference type="InterPro" id="IPR003660">
    <property type="entry name" value="HAMP_dom"/>
</dbReference>
<dbReference type="InterPro" id="IPR003594">
    <property type="entry name" value="HATPase_dom"/>
</dbReference>
<dbReference type="InterPro" id="IPR050428">
    <property type="entry name" value="TCS_sensor_his_kinase"/>
</dbReference>
<dbReference type="OrthoDB" id="9786919at2"/>
<dbReference type="EMBL" id="VHQG01000005">
    <property type="protein sequence ID" value="TPW74197.1"/>
    <property type="molecule type" value="Genomic_DNA"/>
</dbReference>
<evidence type="ECO:0000256" key="5">
    <source>
        <dbReference type="ARBA" id="ARBA00022679"/>
    </source>
</evidence>
<dbReference type="InterPro" id="IPR036890">
    <property type="entry name" value="HATPase_C_sf"/>
</dbReference>
<evidence type="ECO:0000256" key="2">
    <source>
        <dbReference type="ARBA" id="ARBA00004236"/>
    </source>
</evidence>
<name>A0A506XY34_9MICO</name>
<evidence type="ECO:0000313" key="14">
    <source>
        <dbReference type="EMBL" id="TPW74197.1"/>
    </source>
</evidence>
<dbReference type="RefSeq" id="WP_141164775.1">
    <property type="nucleotide sequence ID" value="NZ_VHQG01000005.1"/>
</dbReference>
<accession>A0A506XY34</accession>
<dbReference type="AlphaFoldDB" id="A0A506XY34"/>
<dbReference type="PANTHER" id="PTHR45436">
    <property type="entry name" value="SENSOR HISTIDINE KINASE YKOH"/>
    <property type="match status" value="1"/>
</dbReference>
<comment type="caution">
    <text evidence="14">The sequence shown here is derived from an EMBL/GenBank/DDBJ whole genome shotgun (WGS) entry which is preliminary data.</text>
</comment>
<evidence type="ECO:0000256" key="6">
    <source>
        <dbReference type="ARBA" id="ARBA00022692"/>
    </source>
</evidence>
<sequence>MRRWRIRTRLVVGTSIMAALLLTVALLVARAEITRLLHDSGVSLARSDLTSFATDLQRNPDEGPDAVANGLLIVIRAPDGTTVRDTAPHDVRQVIAATADGTDFTLDDDEGRSYVIVSERVATSDGVWSMWAARDVSSSRSAVSGIDTVFLLTGAGLLVVVIGASWMLARGALRPVEELRRHAQALDAAELLPVADNDDELARLAATLNGFVQRVRASADRERQMVSDAAHELRTPLATLGAELELTRRRLDDPAGVEAGLAAATTSVDRLTGLATNLLELSRLDDGGAHDASETGAEVLDDVLAAIDRARVRVADLDIEIDDEVKLDDPAARYRVEPLALSRVADNLLANAIRAVERTGRIVVTLDDHGDEILLRVDDDGPGAPEDFLPRAFERFARPDDARRRPGSGLGLALVRAVAVAAGGDARVQNLAPGFRAEARLPKM</sequence>
<evidence type="ECO:0000256" key="9">
    <source>
        <dbReference type="ARBA" id="ARBA00023012"/>
    </source>
</evidence>
<comment type="subcellular location">
    <subcellularLocation>
        <location evidence="2">Cell membrane</location>
    </subcellularLocation>
</comment>
<dbReference type="PANTHER" id="PTHR45436:SF5">
    <property type="entry name" value="SENSOR HISTIDINE KINASE TRCS"/>
    <property type="match status" value="1"/>
</dbReference>
<dbReference type="SUPFAM" id="SSF47384">
    <property type="entry name" value="Homodimeric domain of signal transducing histidine kinase"/>
    <property type="match status" value="1"/>
</dbReference>
<dbReference type="Gene3D" id="3.30.565.10">
    <property type="entry name" value="Histidine kinase-like ATPase, C-terminal domain"/>
    <property type="match status" value="1"/>
</dbReference>
<keyword evidence="15" id="KW-1185">Reference proteome</keyword>
<dbReference type="GO" id="GO:0005886">
    <property type="term" value="C:plasma membrane"/>
    <property type="evidence" value="ECO:0007669"/>
    <property type="project" value="UniProtKB-SubCell"/>
</dbReference>
<dbReference type="PROSITE" id="PS50109">
    <property type="entry name" value="HIS_KIN"/>
    <property type="match status" value="1"/>
</dbReference>
<keyword evidence="9" id="KW-0902">Two-component regulatory system</keyword>
<evidence type="ECO:0000259" key="12">
    <source>
        <dbReference type="PROSITE" id="PS50109"/>
    </source>
</evidence>
<dbReference type="CDD" id="cd00082">
    <property type="entry name" value="HisKA"/>
    <property type="match status" value="1"/>
</dbReference>
<dbReference type="GO" id="GO:0000155">
    <property type="term" value="F:phosphorelay sensor kinase activity"/>
    <property type="evidence" value="ECO:0007669"/>
    <property type="project" value="InterPro"/>
</dbReference>
<protein>
    <recommendedName>
        <fullName evidence="3">histidine kinase</fullName>
        <ecNumber evidence="3">2.7.13.3</ecNumber>
    </recommendedName>
</protein>
<feature type="domain" description="HAMP" evidence="13">
    <location>
        <begin position="170"/>
        <end position="220"/>
    </location>
</feature>
<proteinExistence type="predicted"/>
<dbReference type="SMART" id="SM00304">
    <property type="entry name" value="HAMP"/>
    <property type="match status" value="1"/>
</dbReference>
<keyword evidence="6 11" id="KW-0812">Transmembrane</keyword>
<dbReference type="PRINTS" id="PR00344">
    <property type="entry name" value="BCTRLSENSOR"/>
</dbReference>
<dbReference type="InterPro" id="IPR003661">
    <property type="entry name" value="HisK_dim/P_dom"/>
</dbReference>
<dbReference type="CDD" id="cd00075">
    <property type="entry name" value="HATPase"/>
    <property type="match status" value="1"/>
</dbReference>
<dbReference type="Pfam" id="PF02518">
    <property type="entry name" value="HATPase_c"/>
    <property type="match status" value="1"/>
</dbReference>
<evidence type="ECO:0000259" key="13">
    <source>
        <dbReference type="PROSITE" id="PS50885"/>
    </source>
</evidence>
<evidence type="ECO:0000256" key="1">
    <source>
        <dbReference type="ARBA" id="ARBA00000085"/>
    </source>
</evidence>
<dbReference type="InterPro" id="IPR005467">
    <property type="entry name" value="His_kinase_dom"/>
</dbReference>
<keyword evidence="4" id="KW-0597">Phosphoprotein</keyword>
<dbReference type="Pfam" id="PF00672">
    <property type="entry name" value="HAMP"/>
    <property type="match status" value="1"/>
</dbReference>
<evidence type="ECO:0000256" key="8">
    <source>
        <dbReference type="ARBA" id="ARBA00022989"/>
    </source>
</evidence>
<dbReference type="Proteomes" id="UP000316252">
    <property type="component" value="Unassembled WGS sequence"/>
</dbReference>